<dbReference type="KEGG" id="vde:111255564"/>
<dbReference type="GeneID" id="111243543"/>
<evidence type="ECO:0000313" key="2">
    <source>
        <dbReference type="Proteomes" id="UP000594260"/>
    </source>
</evidence>
<sequence>MSSKSNQRDTGWLSGLLSILPVRSVASTCKNFFFGEHGQARLRESPDRPSSISCSSSCLTVTTSTELSLRGRLNRPESSVHFLTETSSTEAATDIIAFDSRKHSILRERTGVSKHKKNLGASNGTSRRKPLVKFCDSSNVETSISVCQSDCNHFFDLPSVSERRTLQRIAQDMVKRNRGTHRYTPPERRLSSTARKEANRECRTWLMKPHLRGSGTKSSRNVVPKFLPQKGARGKTICKYVDNGLTVIQALAPAGACKSKKRKNFGNKMAGFFSWLRRRLSHAKKVNG</sequence>
<protein>
    <submittedName>
        <fullName evidence="1">Uncharacterized protein</fullName>
    </submittedName>
</protein>
<accession>A0A7M7L3M8</accession>
<reference evidence="1" key="1">
    <citation type="submission" date="2021-01" db="UniProtKB">
        <authorList>
            <consortium name="EnsemblMetazoa"/>
        </authorList>
    </citation>
    <scope>IDENTIFICATION</scope>
</reference>
<dbReference type="GeneID" id="111255564"/>
<organism evidence="1 2">
    <name type="scientific">Varroa destructor</name>
    <name type="common">Honeybee mite</name>
    <dbReference type="NCBI Taxonomy" id="109461"/>
    <lineage>
        <taxon>Eukaryota</taxon>
        <taxon>Metazoa</taxon>
        <taxon>Ecdysozoa</taxon>
        <taxon>Arthropoda</taxon>
        <taxon>Chelicerata</taxon>
        <taxon>Arachnida</taxon>
        <taxon>Acari</taxon>
        <taxon>Parasitiformes</taxon>
        <taxon>Mesostigmata</taxon>
        <taxon>Gamasina</taxon>
        <taxon>Dermanyssoidea</taxon>
        <taxon>Varroidae</taxon>
        <taxon>Varroa</taxon>
    </lineage>
</organism>
<dbReference type="EnsemblMetazoa" id="XM_022817650">
    <property type="protein sequence ID" value="XP_022673385"/>
    <property type="gene ID" value="LOC111255564"/>
</dbReference>
<dbReference type="RefSeq" id="XP_022673385.1">
    <property type="nucleotide sequence ID" value="XM_022817650.1"/>
</dbReference>
<keyword evidence="2" id="KW-1185">Reference proteome</keyword>
<dbReference type="AlphaFoldDB" id="A0A7M7L3M8"/>
<dbReference type="EnsemblMetazoa" id="XM_022789287">
    <property type="protein sequence ID" value="XP_022645022"/>
    <property type="gene ID" value="LOC111243543"/>
</dbReference>
<dbReference type="KEGG" id="vde:111243543"/>
<dbReference type="InParanoid" id="A0A7M7L3M8"/>
<proteinExistence type="predicted"/>
<dbReference type="RefSeq" id="XP_022645022.1">
    <property type="nucleotide sequence ID" value="XM_022789287.1"/>
</dbReference>
<dbReference type="Proteomes" id="UP000594260">
    <property type="component" value="Unplaced"/>
</dbReference>
<name>A0A7M7L3M8_VARDE</name>
<evidence type="ECO:0000313" key="1">
    <source>
        <dbReference type="EnsemblMetazoa" id="XP_022673385"/>
    </source>
</evidence>